<dbReference type="eggNOG" id="COG0747">
    <property type="taxonomic scope" value="Bacteria"/>
</dbReference>
<reference evidence="6 7" key="2">
    <citation type="journal article" date="2010" name="Stand. Genomic Sci.">
        <title>Complete genome sequence of the Medicago microsymbiont Ensifer (Sinorhizobium) medicae strain WSM419.</title>
        <authorList>
            <person name="Reeve W."/>
            <person name="Chain P."/>
            <person name="O'Hara G."/>
            <person name="Ardley J."/>
            <person name="Nandesena K."/>
            <person name="Brau L."/>
            <person name="Tiwari R."/>
            <person name="Malfatti S."/>
            <person name="Kiss H."/>
            <person name="Lapidus A."/>
            <person name="Copeland A."/>
            <person name="Nolan M."/>
            <person name="Land M."/>
            <person name="Hauser L."/>
            <person name="Chang Y.J."/>
            <person name="Ivanova N."/>
            <person name="Mavromatis K."/>
            <person name="Markowitz V."/>
            <person name="Kyrpides N."/>
            <person name="Gollagher M."/>
            <person name="Yates R."/>
            <person name="Dilworth M."/>
            <person name="Howieson J."/>
        </authorList>
    </citation>
    <scope>NUCLEOTIDE SEQUENCE [LARGE SCALE GENOMIC DNA]</scope>
    <source>
        <strain evidence="6 7">WSM419</strain>
        <plasmid evidence="7">Plasmid pSMED02</plasmid>
    </source>
</reference>
<keyword evidence="3 4" id="KW-0732">Signal</keyword>
<comment type="subcellular location">
    <subcellularLocation>
        <location evidence="1">Periplasm</location>
    </subcellularLocation>
</comment>
<accession>A6UL63</accession>
<evidence type="ECO:0000256" key="2">
    <source>
        <dbReference type="ARBA" id="ARBA00005695"/>
    </source>
</evidence>
<dbReference type="InterPro" id="IPR039424">
    <property type="entry name" value="SBP_5"/>
</dbReference>
<organism evidence="6 7">
    <name type="scientific">Sinorhizobium medicae (strain WSM419)</name>
    <name type="common">Ensifer medicae</name>
    <dbReference type="NCBI Taxonomy" id="366394"/>
    <lineage>
        <taxon>Bacteria</taxon>
        <taxon>Pseudomonadati</taxon>
        <taxon>Pseudomonadota</taxon>
        <taxon>Alphaproteobacteria</taxon>
        <taxon>Hyphomicrobiales</taxon>
        <taxon>Rhizobiaceae</taxon>
        <taxon>Sinorhizobium/Ensifer group</taxon>
        <taxon>Sinorhizobium</taxon>
    </lineage>
</organism>
<dbReference type="PROSITE" id="PS51318">
    <property type="entry name" value="TAT"/>
    <property type="match status" value="1"/>
</dbReference>
<dbReference type="EMBL" id="CP000740">
    <property type="protein sequence ID" value="ABR64393.1"/>
    <property type="molecule type" value="Genomic_DNA"/>
</dbReference>
<dbReference type="GO" id="GO:0015833">
    <property type="term" value="P:peptide transport"/>
    <property type="evidence" value="ECO:0007669"/>
    <property type="project" value="TreeGrafter"/>
</dbReference>
<dbReference type="PANTHER" id="PTHR30290">
    <property type="entry name" value="PERIPLASMIC BINDING COMPONENT OF ABC TRANSPORTER"/>
    <property type="match status" value="1"/>
</dbReference>
<name>A6UL63_SINMW</name>
<evidence type="ECO:0000313" key="7">
    <source>
        <dbReference type="Proteomes" id="UP000001108"/>
    </source>
</evidence>
<protein>
    <submittedName>
        <fullName evidence="6">Extracellular solute-binding protein family 5</fullName>
    </submittedName>
</protein>
<geneLocation type="plasmid" evidence="6 7">
    <name>pSMED02</name>
</geneLocation>
<proteinExistence type="inferred from homology"/>
<feature type="signal peptide" evidence="4">
    <location>
        <begin position="1"/>
        <end position="38"/>
    </location>
</feature>
<keyword evidence="6" id="KW-0614">Plasmid</keyword>
<dbReference type="Pfam" id="PF00496">
    <property type="entry name" value="SBP_bac_5"/>
    <property type="match status" value="1"/>
</dbReference>
<gene>
    <name evidence="6" type="ordered locus">Smed_5662</name>
</gene>
<dbReference type="GO" id="GO:0030288">
    <property type="term" value="C:outer membrane-bounded periplasmic space"/>
    <property type="evidence" value="ECO:0007669"/>
    <property type="project" value="UniProtKB-ARBA"/>
</dbReference>
<evidence type="ECO:0000256" key="3">
    <source>
        <dbReference type="ARBA" id="ARBA00022729"/>
    </source>
</evidence>
<dbReference type="InterPro" id="IPR006311">
    <property type="entry name" value="TAT_signal"/>
</dbReference>
<dbReference type="HOGENOM" id="CLU_017028_7_3_5"/>
<sequence>MTSRQTGTLKPTRRAFLLSSVALATAIAVPLLPVPSFAAAEEPARGGSVSINIGTEPPVLVLIAHSAGAAYYISGKATESLLTYDKEFNPQPLLATEWTVSEDGLRYWFKLRQGVRWHDGKDFTAEDVAFSILALKENHPRGRATFAHVKEANVLNSHEVELVLAKPAPYLLTAFASFEAPIVPKHLYEGTQIAENPHNVAPIGTGPYKFVEWVRGSHALFVRNEDYWGSPKPYLDQIIFRFIVDPAAAVAAIETGEVQVSTANLPLTDIDRLKANPNLVVDTDPAPYSPSIARAEFNLENKYLADIKVRHAIAHAIDKDFIVNTVYLGYATRLDGPVSPDLAKFYSPDLPKYEFDPAKSEKLLDEAGYSRGADGVRFKLFIDPTQPSGPPKQTAEYIAQALAKVGIKVELRTQDFATFVKRVFTDRDFDIAIEGMSNLYDPTVGVQRLYWSKNFKPGVPFTNGSKYSNPEVDRLLETAAVEIDPKKRLELFNEFQKLVVEDLPTLDIVTPAVITVYDKRLKNLKLGVEHLWGNGADIYLDGQS</sequence>
<dbReference type="InterPro" id="IPR030678">
    <property type="entry name" value="Peptide/Ni-bd"/>
</dbReference>
<evidence type="ECO:0000313" key="6">
    <source>
        <dbReference type="EMBL" id="ABR64393.1"/>
    </source>
</evidence>
<dbReference type="GO" id="GO:1904680">
    <property type="term" value="F:peptide transmembrane transporter activity"/>
    <property type="evidence" value="ECO:0007669"/>
    <property type="project" value="TreeGrafter"/>
</dbReference>
<dbReference type="Gene3D" id="3.90.76.10">
    <property type="entry name" value="Dipeptide-binding Protein, Domain 1"/>
    <property type="match status" value="1"/>
</dbReference>
<dbReference type="Gene3D" id="3.40.190.10">
    <property type="entry name" value="Periplasmic binding protein-like II"/>
    <property type="match status" value="1"/>
</dbReference>
<reference evidence="7" key="1">
    <citation type="submission" date="2007-06" db="EMBL/GenBank/DDBJ databases">
        <title>Complete sequence of Sinorhizobium medicae WSM419 plasmid pSMED02.</title>
        <authorList>
            <consortium name="US DOE Joint Genome Institute"/>
            <person name="Copeland A."/>
            <person name="Lucas S."/>
            <person name="Lapidus A."/>
            <person name="Barry K."/>
            <person name="Glavina del Rio T."/>
            <person name="Dalin E."/>
            <person name="Tice H."/>
            <person name="Pitluck S."/>
            <person name="Chain P."/>
            <person name="Malfatti S."/>
            <person name="Shin M."/>
            <person name="Vergez L."/>
            <person name="Schmutz J."/>
            <person name="Larimer F."/>
            <person name="Land M."/>
            <person name="Hauser L."/>
            <person name="Kyrpides N."/>
            <person name="Mikhailova N."/>
            <person name="Reeve W.G."/>
            <person name="Richardson P."/>
        </authorList>
    </citation>
    <scope>NUCLEOTIDE SEQUENCE [LARGE SCALE GENOMIC DNA]</scope>
    <source>
        <strain evidence="7">WSM419</strain>
        <plasmid evidence="7">Plasmid pSMED02</plasmid>
    </source>
</reference>
<dbReference type="RefSeq" id="WP_011970501.1">
    <property type="nucleotide sequence ID" value="NC_009621.1"/>
</dbReference>
<dbReference type="Proteomes" id="UP000001108">
    <property type="component" value="Plasmid pSMED02"/>
</dbReference>
<dbReference type="PANTHER" id="PTHR30290:SF38">
    <property type="entry name" value="D,D-DIPEPTIDE-BINDING PERIPLASMIC PROTEIN DDPA-RELATED"/>
    <property type="match status" value="1"/>
</dbReference>
<dbReference type="PIRSF" id="PIRSF002741">
    <property type="entry name" value="MppA"/>
    <property type="match status" value="1"/>
</dbReference>
<evidence type="ECO:0000256" key="1">
    <source>
        <dbReference type="ARBA" id="ARBA00004418"/>
    </source>
</evidence>
<feature type="domain" description="Solute-binding protein family 5" evidence="5">
    <location>
        <begin position="90"/>
        <end position="454"/>
    </location>
</feature>
<dbReference type="CDD" id="cd08517">
    <property type="entry name" value="PBP2_NikA_DppA_OppA_like_13"/>
    <property type="match status" value="1"/>
</dbReference>
<dbReference type="GeneID" id="61613245"/>
<feature type="chain" id="PRO_5002703324" evidence="4">
    <location>
        <begin position="39"/>
        <end position="544"/>
    </location>
</feature>
<evidence type="ECO:0000256" key="4">
    <source>
        <dbReference type="SAM" id="SignalP"/>
    </source>
</evidence>
<dbReference type="AlphaFoldDB" id="A6UL63"/>
<dbReference type="PATRIC" id="fig|366394.8.peg.2170"/>
<dbReference type="SUPFAM" id="SSF53850">
    <property type="entry name" value="Periplasmic binding protein-like II"/>
    <property type="match status" value="1"/>
</dbReference>
<dbReference type="OrthoDB" id="9803988at2"/>
<comment type="similarity">
    <text evidence="2">Belongs to the bacterial solute-binding protein 5 family.</text>
</comment>
<dbReference type="InterPro" id="IPR000914">
    <property type="entry name" value="SBP_5_dom"/>
</dbReference>
<dbReference type="GO" id="GO:0043190">
    <property type="term" value="C:ATP-binding cassette (ABC) transporter complex"/>
    <property type="evidence" value="ECO:0007669"/>
    <property type="project" value="InterPro"/>
</dbReference>
<dbReference type="KEGG" id="smd:Smed_5662"/>
<evidence type="ECO:0000259" key="5">
    <source>
        <dbReference type="Pfam" id="PF00496"/>
    </source>
</evidence>
<dbReference type="Gene3D" id="3.10.105.10">
    <property type="entry name" value="Dipeptide-binding Protein, Domain 3"/>
    <property type="match status" value="1"/>
</dbReference>